<sequence length="131" mass="14435">MEWAARAIGVFYVVGGLLLLSQSWLNWRLQWKLSRVVRIRLADHVEELTTALGGAMVLLSGLALALLSTWAVAAFVAGWVIQAIYLLWASRGAWSRSAFVVRCRRQSVHAFAGFTAVTALVLCLPLLGLLR</sequence>
<keyword evidence="1" id="KW-0472">Membrane</keyword>
<reference evidence="2 3" key="1">
    <citation type="submission" date="2021-07" db="EMBL/GenBank/DDBJ databases">
        <title>Isolation and characterization of bacteria from a gold mining with a capacity of golden bioaccumulation.</title>
        <authorList>
            <person name="Yang X.J."/>
        </authorList>
    </citation>
    <scope>NUCLEOTIDE SEQUENCE [LARGE SCALE GENOMIC DNA]</scope>
    <source>
        <strain evidence="2 3">Au29</strain>
    </source>
</reference>
<dbReference type="EMBL" id="CP080034">
    <property type="protein sequence ID" value="QYC10195.1"/>
    <property type="molecule type" value="Genomic_DNA"/>
</dbReference>
<protein>
    <submittedName>
        <fullName evidence="2">Uncharacterized protein</fullName>
    </submittedName>
</protein>
<feature type="transmembrane region" description="Helical" evidence="1">
    <location>
        <begin position="72"/>
        <end position="89"/>
    </location>
</feature>
<evidence type="ECO:0000313" key="2">
    <source>
        <dbReference type="EMBL" id="QYC10195.1"/>
    </source>
</evidence>
<keyword evidence="1" id="KW-0812">Transmembrane</keyword>
<proteinExistence type="predicted"/>
<keyword evidence="3" id="KW-1185">Reference proteome</keyword>
<feature type="transmembrane region" description="Helical" evidence="1">
    <location>
        <begin position="110"/>
        <end position="130"/>
    </location>
</feature>
<organism evidence="2 3">
    <name type="scientific">Brevundimonas nasdae</name>
    <dbReference type="NCBI Taxonomy" id="172043"/>
    <lineage>
        <taxon>Bacteria</taxon>
        <taxon>Pseudomonadati</taxon>
        <taxon>Pseudomonadota</taxon>
        <taxon>Alphaproteobacteria</taxon>
        <taxon>Caulobacterales</taxon>
        <taxon>Caulobacteraceae</taxon>
        <taxon>Brevundimonas</taxon>
    </lineage>
</organism>
<accession>A0ABX8TIG9</accession>
<name>A0ABX8TIG9_9CAUL</name>
<evidence type="ECO:0000313" key="3">
    <source>
        <dbReference type="Proteomes" id="UP000824334"/>
    </source>
</evidence>
<feature type="transmembrane region" description="Helical" evidence="1">
    <location>
        <begin position="6"/>
        <end position="27"/>
    </location>
</feature>
<dbReference type="Proteomes" id="UP000824334">
    <property type="component" value="Chromosome"/>
</dbReference>
<dbReference type="RefSeq" id="WP_219353024.1">
    <property type="nucleotide sequence ID" value="NZ_CP080034.1"/>
</dbReference>
<evidence type="ECO:0000256" key="1">
    <source>
        <dbReference type="SAM" id="Phobius"/>
    </source>
</evidence>
<keyword evidence="1" id="KW-1133">Transmembrane helix</keyword>
<gene>
    <name evidence="2" type="ORF">KWG56_16815</name>
</gene>
<dbReference type="GeneID" id="94376953"/>